<evidence type="ECO:0000313" key="2">
    <source>
        <dbReference type="EMBL" id="TYT62322.1"/>
    </source>
</evidence>
<sequence length="158" mass="17005">MSLAEEVEVESATSVSFVCEDCGRVHNRNNPPCNDCGSMRLSAVEDVADSQEIDERESWQIVRDANRGITGLGVLAYVVGTLTFLGGSSLLVLGGFHYGTLLLGGWIIGVSWTAAGIVAIPAIRRRLERRFDVYPSSRTVLGLYLVLVVGSVVLATFT</sequence>
<keyword evidence="1" id="KW-0812">Transmembrane</keyword>
<feature type="transmembrane region" description="Helical" evidence="1">
    <location>
        <begin position="69"/>
        <end position="92"/>
    </location>
</feature>
<evidence type="ECO:0000313" key="3">
    <source>
        <dbReference type="Proteomes" id="UP000324104"/>
    </source>
</evidence>
<dbReference type="RefSeq" id="WP_149081142.1">
    <property type="nucleotide sequence ID" value="NZ_VTAW01000009.1"/>
</dbReference>
<dbReference type="Proteomes" id="UP000324104">
    <property type="component" value="Unassembled WGS sequence"/>
</dbReference>
<accession>A0A5D5AR72</accession>
<gene>
    <name evidence="2" type="ORF">FYC77_08875</name>
</gene>
<dbReference type="EMBL" id="VTAW01000009">
    <property type="protein sequence ID" value="TYT62322.1"/>
    <property type="molecule type" value="Genomic_DNA"/>
</dbReference>
<keyword evidence="1" id="KW-0472">Membrane</keyword>
<keyword evidence="1" id="KW-1133">Transmembrane helix</keyword>
<evidence type="ECO:0000256" key="1">
    <source>
        <dbReference type="SAM" id="Phobius"/>
    </source>
</evidence>
<keyword evidence="3" id="KW-1185">Reference proteome</keyword>
<name>A0A5D5AR72_9EURY</name>
<organism evidence="2 3">
    <name type="scientific">Natrialba swarupiae</name>
    <dbReference type="NCBI Taxonomy" id="2448032"/>
    <lineage>
        <taxon>Archaea</taxon>
        <taxon>Methanobacteriati</taxon>
        <taxon>Methanobacteriota</taxon>
        <taxon>Stenosarchaea group</taxon>
        <taxon>Halobacteria</taxon>
        <taxon>Halobacteriales</taxon>
        <taxon>Natrialbaceae</taxon>
        <taxon>Natrialba</taxon>
    </lineage>
</organism>
<feature type="transmembrane region" description="Helical" evidence="1">
    <location>
        <begin position="98"/>
        <end position="120"/>
    </location>
</feature>
<feature type="transmembrane region" description="Helical" evidence="1">
    <location>
        <begin position="140"/>
        <end position="157"/>
    </location>
</feature>
<proteinExistence type="predicted"/>
<reference evidence="2 3" key="1">
    <citation type="submission" date="2019-08" db="EMBL/GenBank/DDBJ databases">
        <title>Archaea genome.</title>
        <authorList>
            <person name="Kajale S."/>
            <person name="Shouche Y."/>
            <person name="Deshpande N."/>
            <person name="Sharma A."/>
        </authorList>
    </citation>
    <scope>NUCLEOTIDE SEQUENCE [LARGE SCALE GENOMIC DNA]</scope>
    <source>
        <strain evidence="2 3">ESP3B_9</strain>
    </source>
</reference>
<protein>
    <submittedName>
        <fullName evidence="2">Uncharacterized protein</fullName>
    </submittedName>
</protein>
<dbReference type="AlphaFoldDB" id="A0A5D5AR72"/>
<comment type="caution">
    <text evidence="2">The sequence shown here is derived from an EMBL/GenBank/DDBJ whole genome shotgun (WGS) entry which is preliminary data.</text>
</comment>